<keyword evidence="3" id="KW-1185">Reference proteome</keyword>
<evidence type="ECO:0000313" key="2">
    <source>
        <dbReference type="EMBL" id="KAG2633019.1"/>
    </source>
</evidence>
<comment type="caution">
    <text evidence="2">The sequence shown here is derived from an EMBL/GenBank/DDBJ whole genome shotgun (WGS) entry which is preliminary data.</text>
</comment>
<dbReference type="AlphaFoldDB" id="A0A8T0VMV9"/>
<organism evidence="2 3">
    <name type="scientific">Panicum virgatum</name>
    <name type="common">Blackwell switchgrass</name>
    <dbReference type="NCBI Taxonomy" id="38727"/>
    <lineage>
        <taxon>Eukaryota</taxon>
        <taxon>Viridiplantae</taxon>
        <taxon>Streptophyta</taxon>
        <taxon>Embryophyta</taxon>
        <taxon>Tracheophyta</taxon>
        <taxon>Spermatophyta</taxon>
        <taxon>Magnoliopsida</taxon>
        <taxon>Liliopsida</taxon>
        <taxon>Poales</taxon>
        <taxon>Poaceae</taxon>
        <taxon>PACMAD clade</taxon>
        <taxon>Panicoideae</taxon>
        <taxon>Panicodae</taxon>
        <taxon>Paniceae</taxon>
        <taxon>Panicinae</taxon>
        <taxon>Panicum</taxon>
        <taxon>Panicum sect. Hiantes</taxon>
    </lineage>
</organism>
<accession>A0A8T0VMV9</accession>
<name>A0A8T0VMV9_PANVG</name>
<reference evidence="2" key="1">
    <citation type="submission" date="2020-05" db="EMBL/GenBank/DDBJ databases">
        <title>WGS assembly of Panicum virgatum.</title>
        <authorList>
            <person name="Lovell J.T."/>
            <person name="Jenkins J."/>
            <person name="Shu S."/>
            <person name="Juenger T.E."/>
            <person name="Schmutz J."/>
        </authorList>
    </citation>
    <scope>NUCLEOTIDE SEQUENCE</scope>
    <source>
        <strain evidence="2">AP13</strain>
    </source>
</reference>
<evidence type="ECO:0000256" key="1">
    <source>
        <dbReference type="SAM" id="MobiDB-lite"/>
    </source>
</evidence>
<feature type="region of interest" description="Disordered" evidence="1">
    <location>
        <begin position="96"/>
        <end position="160"/>
    </location>
</feature>
<gene>
    <name evidence="2" type="ORF">PVAP13_2NG226103</name>
</gene>
<dbReference type="Proteomes" id="UP000823388">
    <property type="component" value="Chromosome 2N"/>
</dbReference>
<dbReference type="EMBL" id="CM029040">
    <property type="protein sequence ID" value="KAG2633018.1"/>
    <property type="molecule type" value="Genomic_DNA"/>
</dbReference>
<dbReference type="EMBL" id="CM029040">
    <property type="protein sequence ID" value="KAG2633019.1"/>
    <property type="molecule type" value="Genomic_DNA"/>
</dbReference>
<protein>
    <submittedName>
        <fullName evidence="2">Uncharacterized protein</fullName>
    </submittedName>
</protein>
<proteinExistence type="predicted"/>
<evidence type="ECO:0000313" key="3">
    <source>
        <dbReference type="Proteomes" id="UP000823388"/>
    </source>
</evidence>
<sequence>MELASGLRRLAQRCIEGHRRATCRGMPEVAIPEHRSTLVRGTRMTSPARAPCSWSVDRLCAVHRSRTFSRRLHGGRYAYQVSNGRDNFRQPRQFRRAGSRHLASGGPTRRLADTWSPHADTADPGRPSRVHSTSPPPRTHHAANRFMFPSDQLIKKRAKK</sequence>